<dbReference type="RefSeq" id="WP_254569723.1">
    <property type="nucleotide sequence ID" value="NZ_CP098502.1"/>
</dbReference>
<dbReference type="Proteomes" id="UP001056035">
    <property type="component" value="Chromosome"/>
</dbReference>
<keyword evidence="2" id="KW-0238">DNA-binding</keyword>
<dbReference type="PANTHER" id="PTHR30349">
    <property type="entry name" value="PHAGE INTEGRASE-RELATED"/>
    <property type="match status" value="1"/>
</dbReference>
<dbReference type="CDD" id="cd01189">
    <property type="entry name" value="INT_ICEBs1_C_like"/>
    <property type="match status" value="1"/>
</dbReference>
<reference evidence="5 6" key="1">
    <citation type="submission" date="2022-06" db="EMBL/GenBank/DDBJ databases">
        <title>Paraconexibacter antarcticus.</title>
        <authorList>
            <person name="Kim C.S."/>
        </authorList>
    </citation>
    <scope>NUCLEOTIDE SEQUENCE [LARGE SCALE GENOMIC DNA]</scope>
    <source>
        <strain evidence="5 6">02-257</strain>
    </source>
</reference>
<proteinExistence type="inferred from homology"/>
<dbReference type="PANTHER" id="PTHR30349:SF41">
    <property type="entry name" value="INTEGRASE_RECOMBINASE PROTEIN MJ0367-RELATED"/>
    <property type="match status" value="1"/>
</dbReference>
<dbReference type="InterPro" id="IPR002104">
    <property type="entry name" value="Integrase_catalytic"/>
</dbReference>
<dbReference type="InterPro" id="IPR013762">
    <property type="entry name" value="Integrase-like_cat_sf"/>
</dbReference>
<dbReference type="Pfam" id="PF00589">
    <property type="entry name" value="Phage_integrase"/>
    <property type="match status" value="1"/>
</dbReference>
<keyword evidence="6" id="KW-1185">Reference proteome</keyword>
<comment type="similarity">
    <text evidence="1">Belongs to the 'phage' integrase family.</text>
</comment>
<dbReference type="Gene3D" id="1.10.150.130">
    <property type="match status" value="1"/>
</dbReference>
<gene>
    <name evidence="5" type="ORF">NBH00_16675</name>
</gene>
<evidence type="ECO:0000313" key="6">
    <source>
        <dbReference type="Proteomes" id="UP001056035"/>
    </source>
</evidence>
<dbReference type="EMBL" id="CP098502">
    <property type="protein sequence ID" value="UTI62988.1"/>
    <property type="molecule type" value="Genomic_DNA"/>
</dbReference>
<feature type="domain" description="Tyr recombinase" evidence="4">
    <location>
        <begin position="190"/>
        <end position="373"/>
    </location>
</feature>
<keyword evidence="3" id="KW-0233">DNA recombination</keyword>
<accession>A0ABY5DM38</accession>
<dbReference type="Gene3D" id="1.10.443.10">
    <property type="entry name" value="Intergrase catalytic core"/>
    <property type="match status" value="1"/>
</dbReference>
<evidence type="ECO:0000259" key="4">
    <source>
        <dbReference type="PROSITE" id="PS51898"/>
    </source>
</evidence>
<dbReference type="InterPro" id="IPR050090">
    <property type="entry name" value="Tyrosine_recombinase_XerCD"/>
</dbReference>
<evidence type="ECO:0000256" key="2">
    <source>
        <dbReference type="ARBA" id="ARBA00023125"/>
    </source>
</evidence>
<dbReference type="InterPro" id="IPR010998">
    <property type="entry name" value="Integrase_recombinase_N"/>
</dbReference>
<dbReference type="PROSITE" id="PS51898">
    <property type="entry name" value="TYR_RECOMBINASE"/>
    <property type="match status" value="1"/>
</dbReference>
<name>A0ABY5DM38_9ACTN</name>
<protein>
    <submittedName>
        <fullName evidence="5">Site-specific integrase</fullName>
    </submittedName>
</protein>
<sequence length="385" mass="42243">MATPGIQIRHSKACASRAGRGCNCKPTWQAQAFDSRNNRRITKTCATKTEAVAWREAIRTGIRDGSTPVVVTGTKVLTIGGAVTEWAAAARAGTARKRNREQFAGSSIVAIEQNWKLRLKDVYENRRIDRLSLTELQEFVDGLEADEINPGTIESTVLVLRVVYRRLKTKGLVKIDPTDGIELPMKTSRGQRKPPAPQDAFRLLCAVPETDRAVWATAMLSGLRRGELMGLQWKDVDLDAGTLRVVRNYHPVHGYGPPKSKQGTRTVPVLATLLPYLREHRVTTARVGGLVFGTGEDVPFRSASLQKRADKVWKAAGLQRVTLHACRHLYASLSIAAGVNAHSLSKYMGHSSIAVTFDLYGHLFPGNEAEAATLMDTYLSAVFTG</sequence>
<evidence type="ECO:0000256" key="1">
    <source>
        <dbReference type="ARBA" id="ARBA00008857"/>
    </source>
</evidence>
<evidence type="ECO:0000313" key="5">
    <source>
        <dbReference type="EMBL" id="UTI62988.1"/>
    </source>
</evidence>
<dbReference type="SUPFAM" id="SSF56349">
    <property type="entry name" value="DNA breaking-rejoining enzymes"/>
    <property type="match status" value="1"/>
</dbReference>
<evidence type="ECO:0000256" key="3">
    <source>
        <dbReference type="ARBA" id="ARBA00023172"/>
    </source>
</evidence>
<dbReference type="InterPro" id="IPR011010">
    <property type="entry name" value="DNA_brk_join_enz"/>
</dbReference>
<organism evidence="5 6">
    <name type="scientific">Paraconexibacter antarcticus</name>
    <dbReference type="NCBI Taxonomy" id="2949664"/>
    <lineage>
        <taxon>Bacteria</taxon>
        <taxon>Bacillati</taxon>
        <taxon>Actinomycetota</taxon>
        <taxon>Thermoleophilia</taxon>
        <taxon>Solirubrobacterales</taxon>
        <taxon>Paraconexibacteraceae</taxon>
        <taxon>Paraconexibacter</taxon>
    </lineage>
</organism>